<reference evidence="12 15" key="2">
    <citation type="submission" date="2019-08" db="EMBL/GenBank/DDBJ databases">
        <title>Dermacoccus abyssi strain HZAU 226, whole genome Nanopore sequencing project.</title>
        <authorList>
            <person name="Guo A."/>
            <person name="Zhang X."/>
            <person name="Ruan Y."/>
            <person name="Liu W."/>
            <person name="Chen Q."/>
            <person name="Gu L."/>
        </authorList>
    </citation>
    <scope>NUCLEOTIDE SEQUENCE [LARGE SCALE GENOMIC DNA]</scope>
    <source>
        <strain evidence="12 15">HZAU 226</strain>
    </source>
</reference>
<protein>
    <submittedName>
        <fullName evidence="13">Methionine ABC transporter ATP-binding protein</fullName>
    </submittedName>
</protein>
<evidence type="ECO:0000256" key="6">
    <source>
        <dbReference type="ARBA" id="ARBA00022967"/>
    </source>
</evidence>
<evidence type="ECO:0000256" key="4">
    <source>
        <dbReference type="ARBA" id="ARBA00022741"/>
    </source>
</evidence>
<evidence type="ECO:0000256" key="2">
    <source>
        <dbReference type="ARBA" id="ARBA00022448"/>
    </source>
</evidence>
<dbReference type="PROSITE" id="PS00211">
    <property type="entry name" value="ABC_TRANSPORTER_1"/>
    <property type="match status" value="1"/>
</dbReference>
<feature type="domain" description="ABC transporter" evidence="11">
    <location>
        <begin position="15"/>
        <end position="254"/>
    </location>
</feature>
<accession>A0A417Z5Y4</accession>
<dbReference type="Proteomes" id="UP000323565">
    <property type="component" value="Chromosome"/>
</dbReference>
<dbReference type="GO" id="GO:0016887">
    <property type="term" value="F:ATP hydrolysis activity"/>
    <property type="evidence" value="ECO:0007669"/>
    <property type="project" value="InterPro"/>
</dbReference>
<dbReference type="InterPro" id="IPR017871">
    <property type="entry name" value="ABC_transporter-like_CS"/>
</dbReference>
<dbReference type="PANTHER" id="PTHR43166:SF30">
    <property type="entry name" value="METHIONINE IMPORT ATP-BINDING PROTEIN METN"/>
    <property type="match status" value="1"/>
</dbReference>
<sequence length="353" mass="37785">MTPTPPARPENAPAVRLRGVSKTFVRGKKNVTALQEIDLDVATGRVLAVIGFSGAGKSTLVRLINALETPTTGSVEVDGVDLAGLGAKQIRALRARIGMVFQQFNLIRSRTVYANVAYPLEVAGWDKDKQEARVTELLHFVGLTEKAWAYPDELSGGQKQRVGIARALATNPEILLADESTSALDPDTTKDVLALLRRVNDELGVTIVVITHEMDVVRELADDVVVLEHGRVVESGPTEQVLGAPTSSATRRLVDATLRNVPDAREIARLRERVSGRLVTATVHDSAGFGRVLASTGARGVEPEIVHGGLTPLKEANLTTLTLALRGDDVTVTQVLTDLAQVATVHELEEATA</sequence>
<comment type="similarity">
    <text evidence="1">Belongs to the ABC transporter superfamily.</text>
</comment>
<dbReference type="EMBL" id="CP043031">
    <property type="protein sequence ID" value="QEH93889.1"/>
    <property type="molecule type" value="Genomic_DNA"/>
</dbReference>
<keyword evidence="15" id="KW-1185">Reference proteome</keyword>
<dbReference type="PROSITE" id="PS50893">
    <property type="entry name" value="ABC_TRANSPORTER_2"/>
    <property type="match status" value="1"/>
</dbReference>
<dbReference type="AlphaFoldDB" id="A0A417Z5Y4"/>
<name>A0A417Z5Y4_9MICO</name>
<dbReference type="SMART" id="SM00382">
    <property type="entry name" value="AAA"/>
    <property type="match status" value="1"/>
</dbReference>
<keyword evidence="5 13" id="KW-0067">ATP-binding</keyword>
<keyword evidence="7" id="KW-0029">Amino-acid transport</keyword>
<reference evidence="13 14" key="1">
    <citation type="submission" date="2018-08" db="EMBL/GenBank/DDBJ databases">
        <title>Whole genome sequence analysis of Dermacoccus abyssi bacteria isolated from Deep Mariana trench Micromonospora spp reveals genes involved in the environmental adaptation and production of secondary metabolites.</title>
        <authorList>
            <person name="Abdel-Mageed W.M."/>
            <person name="Lehri B."/>
            <person name="Nouioui I."/>
            <person name="Goodfellow I."/>
            <person name="Jaspars M."/>
            <person name="Karlyshev A."/>
        </authorList>
    </citation>
    <scope>NUCLEOTIDE SEQUENCE [LARGE SCALE GENOMIC DNA]</scope>
    <source>
        <strain evidence="13 14">MT1.1</strain>
    </source>
</reference>
<evidence type="ECO:0000313" key="13">
    <source>
        <dbReference type="EMBL" id="RHW45814.1"/>
    </source>
</evidence>
<comment type="subunit">
    <text evidence="10">Homodimer. Forms a membrane-associated complex with FtsX.</text>
</comment>
<dbReference type="Proteomes" id="UP000285376">
    <property type="component" value="Unassembled WGS sequence"/>
</dbReference>
<keyword evidence="3" id="KW-1003">Cell membrane</keyword>
<evidence type="ECO:0000256" key="7">
    <source>
        <dbReference type="ARBA" id="ARBA00022970"/>
    </source>
</evidence>
<evidence type="ECO:0000313" key="12">
    <source>
        <dbReference type="EMBL" id="QEH93889.1"/>
    </source>
</evidence>
<organism evidence="13 14">
    <name type="scientific">Dermacoccus abyssi</name>
    <dbReference type="NCBI Taxonomy" id="322596"/>
    <lineage>
        <taxon>Bacteria</taxon>
        <taxon>Bacillati</taxon>
        <taxon>Actinomycetota</taxon>
        <taxon>Actinomycetes</taxon>
        <taxon>Micrococcales</taxon>
        <taxon>Dermacoccaceae</taxon>
        <taxon>Dermacoccus</taxon>
    </lineage>
</organism>
<evidence type="ECO:0000256" key="8">
    <source>
        <dbReference type="ARBA" id="ARBA00023136"/>
    </source>
</evidence>
<evidence type="ECO:0000313" key="15">
    <source>
        <dbReference type="Proteomes" id="UP000323565"/>
    </source>
</evidence>
<dbReference type="InterPro" id="IPR041701">
    <property type="entry name" value="MetN_ABC"/>
</dbReference>
<keyword evidence="4" id="KW-0547">Nucleotide-binding</keyword>
<dbReference type="GO" id="GO:0005524">
    <property type="term" value="F:ATP binding"/>
    <property type="evidence" value="ECO:0007669"/>
    <property type="project" value="UniProtKB-KW"/>
</dbReference>
<keyword evidence="8" id="KW-0472">Membrane</keyword>
<dbReference type="InterPro" id="IPR027417">
    <property type="entry name" value="P-loop_NTPase"/>
</dbReference>
<dbReference type="EMBL" id="QWLM01000007">
    <property type="protein sequence ID" value="RHW45814.1"/>
    <property type="molecule type" value="Genomic_DNA"/>
</dbReference>
<comment type="function">
    <text evidence="9">Part of the ABC transporter FtsEX involved in cellular division. Has ATPase activity.</text>
</comment>
<dbReference type="CDD" id="cd03258">
    <property type="entry name" value="ABC_MetN_methionine_transporter"/>
    <property type="match status" value="1"/>
</dbReference>
<evidence type="ECO:0000259" key="11">
    <source>
        <dbReference type="PROSITE" id="PS50893"/>
    </source>
</evidence>
<evidence type="ECO:0000256" key="1">
    <source>
        <dbReference type="ARBA" id="ARBA00005417"/>
    </source>
</evidence>
<evidence type="ECO:0000256" key="10">
    <source>
        <dbReference type="ARBA" id="ARBA00063837"/>
    </source>
</evidence>
<dbReference type="InterPro" id="IPR003593">
    <property type="entry name" value="AAA+_ATPase"/>
</dbReference>
<evidence type="ECO:0000313" key="14">
    <source>
        <dbReference type="Proteomes" id="UP000285376"/>
    </source>
</evidence>
<dbReference type="InterPro" id="IPR003439">
    <property type="entry name" value="ABC_transporter-like_ATP-bd"/>
</dbReference>
<dbReference type="PANTHER" id="PTHR43166">
    <property type="entry name" value="AMINO ACID IMPORT ATP-BINDING PROTEIN"/>
    <property type="match status" value="1"/>
</dbReference>
<dbReference type="GO" id="GO:0006865">
    <property type="term" value="P:amino acid transport"/>
    <property type="evidence" value="ECO:0007669"/>
    <property type="project" value="UniProtKB-KW"/>
</dbReference>
<dbReference type="Pfam" id="PF00005">
    <property type="entry name" value="ABC_tran"/>
    <property type="match status" value="1"/>
</dbReference>
<evidence type="ECO:0000256" key="5">
    <source>
        <dbReference type="ARBA" id="ARBA00022840"/>
    </source>
</evidence>
<keyword evidence="2" id="KW-0813">Transport</keyword>
<gene>
    <name evidence="13" type="ORF">D1832_07350</name>
    <name evidence="12" type="ORF">FV141_10345</name>
</gene>
<evidence type="ECO:0000256" key="9">
    <source>
        <dbReference type="ARBA" id="ARBA00054718"/>
    </source>
</evidence>
<dbReference type="Gene3D" id="3.40.50.300">
    <property type="entry name" value="P-loop containing nucleotide triphosphate hydrolases"/>
    <property type="match status" value="1"/>
</dbReference>
<evidence type="ECO:0000256" key="3">
    <source>
        <dbReference type="ARBA" id="ARBA00022475"/>
    </source>
</evidence>
<dbReference type="InterPro" id="IPR050086">
    <property type="entry name" value="MetN_ABC_transporter-like"/>
</dbReference>
<dbReference type="FunFam" id="3.40.50.300:FF:000056">
    <property type="entry name" value="Cell division ATP-binding protein FtsE"/>
    <property type="match status" value="1"/>
</dbReference>
<dbReference type="GO" id="GO:0005886">
    <property type="term" value="C:plasma membrane"/>
    <property type="evidence" value="ECO:0007669"/>
    <property type="project" value="UniProtKB-ARBA"/>
</dbReference>
<dbReference type="SUPFAM" id="SSF52540">
    <property type="entry name" value="P-loop containing nucleoside triphosphate hydrolases"/>
    <property type="match status" value="1"/>
</dbReference>
<proteinExistence type="inferred from homology"/>
<keyword evidence="6" id="KW-1278">Translocase</keyword>